<protein>
    <recommendedName>
        <fullName evidence="6">Large ribosomal subunit protein uL6</fullName>
    </recommendedName>
</protein>
<dbReference type="EMBL" id="FMYU01000004">
    <property type="protein sequence ID" value="SDC30477.1"/>
    <property type="molecule type" value="Genomic_DNA"/>
</dbReference>
<dbReference type="PANTHER" id="PTHR11655">
    <property type="entry name" value="60S/50S RIBOSOMAL PROTEIN L6/L9"/>
    <property type="match status" value="1"/>
</dbReference>
<comment type="function">
    <text evidence="6 8">This protein binds to the 23S rRNA, and is important in its secondary structure. It is located near the subunit interface in the base of the L7/L12 stalk, and near the tRNA binding site of the peptidyltransferase center.</text>
</comment>
<evidence type="ECO:0000256" key="3">
    <source>
        <dbReference type="ARBA" id="ARBA00022884"/>
    </source>
</evidence>
<dbReference type="Gene3D" id="3.90.930.12">
    <property type="entry name" value="Ribosomal protein L6, alpha-beta domain"/>
    <property type="match status" value="2"/>
</dbReference>
<dbReference type="FunFam" id="3.90.930.12:FF:000002">
    <property type="entry name" value="50S ribosomal protein L6"/>
    <property type="match status" value="1"/>
</dbReference>
<accession>A0A1G6KHS4</accession>
<dbReference type="InterPro" id="IPR036789">
    <property type="entry name" value="Ribosomal_uL6-like_a/b-dom_sf"/>
</dbReference>
<dbReference type="NCBIfam" id="TIGR03654">
    <property type="entry name" value="L6_bact"/>
    <property type="match status" value="1"/>
</dbReference>
<evidence type="ECO:0000256" key="7">
    <source>
        <dbReference type="RuleBase" id="RU003869"/>
    </source>
</evidence>
<dbReference type="FunFam" id="3.90.930.12:FF:000001">
    <property type="entry name" value="50S ribosomal protein L6"/>
    <property type="match status" value="1"/>
</dbReference>
<dbReference type="GO" id="GO:0019843">
    <property type="term" value="F:rRNA binding"/>
    <property type="evidence" value="ECO:0007669"/>
    <property type="project" value="UniProtKB-UniRule"/>
</dbReference>
<evidence type="ECO:0000313" key="10">
    <source>
        <dbReference type="EMBL" id="SDC30477.1"/>
    </source>
</evidence>
<keyword evidence="2 6" id="KW-0699">rRNA-binding</keyword>
<dbReference type="SUPFAM" id="SSF56053">
    <property type="entry name" value="Ribosomal protein L6"/>
    <property type="match status" value="2"/>
</dbReference>
<dbReference type="Pfam" id="PF00347">
    <property type="entry name" value="Ribosomal_L6"/>
    <property type="match status" value="2"/>
</dbReference>
<keyword evidence="4 6" id="KW-0689">Ribosomal protein</keyword>
<evidence type="ECO:0000256" key="2">
    <source>
        <dbReference type="ARBA" id="ARBA00022730"/>
    </source>
</evidence>
<organism evidence="10 11">
    <name type="scientific">Desulfurella multipotens</name>
    <dbReference type="NCBI Taxonomy" id="79269"/>
    <lineage>
        <taxon>Bacteria</taxon>
        <taxon>Pseudomonadati</taxon>
        <taxon>Campylobacterota</taxon>
        <taxon>Desulfurellia</taxon>
        <taxon>Desulfurellales</taxon>
        <taxon>Desulfurellaceae</taxon>
        <taxon>Desulfurella</taxon>
    </lineage>
</organism>
<dbReference type="OrthoDB" id="9805007at2"/>
<dbReference type="GO" id="GO:0002181">
    <property type="term" value="P:cytoplasmic translation"/>
    <property type="evidence" value="ECO:0007669"/>
    <property type="project" value="TreeGrafter"/>
</dbReference>
<feature type="domain" description="Large ribosomal subunit protein uL6 alpha-beta" evidence="9">
    <location>
        <begin position="12"/>
        <end position="84"/>
    </location>
</feature>
<dbReference type="GO" id="GO:0003735">
    <property type="term" value="F:structural constituent of ribosome"/>
    <property type="evidence" value="ECO:0007669"/>
    <property type="project" value="UniProtKB-UniRule"/>
</dbReference>
<dbReference type="PANTHER" id="PTHR11655:SF14">
    <property type="entry name" value="LARGE RIBOSOMAL SUBUNIT PROTEIN UL6M"/>
    <property type="match status" value="1"/>
</dbReference>
<keyword evidence="3 6" id="KW-0694">RNA-binding</keyword>
<evidence type="ECO:0000313" key="11">
    <source>
        <dbReference type="Proteomes" id="UP000199411"/>
    </source>
</evidence>
<keyword evidence="5 6" id="KW-0687">Ribonucleoprotein</keyword>
<dbReference type="Proteomes" id="UP000199411">
    <property type="component" value="Unassembled WGS sequence"/>
</dbReference>
<dbReference type="HAMAP" id="MF_01365_B">
    <property type="entry name" value="Ribosomal_uL6_B"/>
    <property type="match status" value="1"/>
</dbReference>
<comment type="subunit">
    <text evidence="6">Part of the 50S ribosomal subunit.</text>
</comment>
<dbReference type="InterPro" id="IPR020040">
    <property type="entry name" value="Ribosomal_uL6_a/b-dom"/>
</dbReference>
<proteinExistence type="inferred from homology"/>
<evidence type="ECO:0000259" key="9">
    <source>
        <dbReference type="Pfam" id="PF00347"/>
    </source>
</evidence>
<evidence type="ECO:0000256" key="1">
    <source>
        <dbReference type="ARBA" id="ARBA00009356"/>
    </source>
</evidence>
<feature type="domain" description="Large ribosomal subunit protein uL6 alpha-beta" evidence="9">
    <location>
        <begin position="93"/>
        <end position="167"/>
    </location>
</feature>
<dbReference type="InterPro" id="IPR019906">
    <property type="entry name" value="Ribosomal_uL6_bac-type"/>
</dbReference>
<reference evidence="11" key="1">
    <citation type="submission" date="2016-10" db="EMBL/GenBank/DDBJ databases">
        <authorList>
            <person name="Varghese N."/>
            <person name="Submissions S."/>
        </authorList>
    </citation>
    <scope>NUCLEOTIDE SEQUENCE [LARGE SCALE GENOMIC DNA]</scope>
    <source>
        <strain evidence="11">DSM 8415</strain>
    </source>
</reference>
<dbReference type="PIRSF" id="PIRSF002162">
    <property type="entry name" value="Ribosomal_L6"/>
    <property type="match status" value="1"/>
</dbReference>
<evidence type="ECO:0000256" key="5">
    <source>
        <dbReference type="ARBA" id="ARBA00023274"/>
    </source>
</evidence>
<dbReference type="AlphaFoldDB" id="A0A1G6KHS4"/>
<gene>
    <name evidence="6" type="primary">rplF</name>
    <name evidence="10" type="ORF">SAMN05660835_00598</name>
</gene>
<evidence type="ECO:0000256" key="4">
    <source>
        <dbReference type="ARBA" id="ARBA00022980"/>
    </source>
</evidence>
<dbReference type="GO" id="GO:0022625">
    <property type="term" value="C:cytosolic large ribosomal subunit"/>
    <property type="evidence" value="ECO:0007669"/>
    <property type="project" value="UniProtKB-UniRule"/>
</dbReference>
<keyword evidence="11" id="KW-1185">Reference proteome</keyword>
<dbReference type="InterPro" id="IPR000702">
    <property type="entry name" value="Ribosomal_uL6-like"/>
</dbReference>
<dbReference type="RefSeq" id="WP_025391469.1">
    <property type="nucleotide sequence ID" value="NZ_FMYU01000004.1"/>
</dbReference>
<name>A0A1G6KHS4_9BACT</name>
<evidence type="ECO:0000256" key="6">
    <source>
        <dbReference type="HAMAP-Rule" id="MF_01365"/>
    </source>
</evidence>
<comment type="similarity">
    <text evidence="1 6 7">Belongs to the universal ribosomal protein uL6 family.</text>
</comment>
<sequence>MSRIGKKVIELPKNVDLNIEKDKVIIKGPKGVLTQTIKPEFVEVVKEGNTLIVKNINEEHKKANAFHGLYRSLIANAVFGVTNGFKKELIIEGVGYRASVESKKVKLSLGFSHDVFYPIPDGITVEVDKTGTNITISGIDKYLVGQVAADIRAFKKVEPYKGKGIRYKDEKVRRKAGKAAGK</sequence>
<dbReference type="PRINTS" id="PR00059">
    <property type="entry name" value="RIBOSOMALL6"/>
</dbReference>
<evidence type="ECO:0000256" key="8">
    <source>
        <dbReference type="RuleBase" id="RU003870"/>
    </source>
</evidence>